<evidence type="ECO:0000259" key="14">
    <source>
        <dbReference type="Pfam" id="PF08454"/>
    </source>
</evidence>
<feature type="transmembrane region" description="Helical" evidence="11">
    <location>
        <begin position="1316"/>
        <end position="1346"/>
    </location>
</feature>
<evidence type="ECO:0000313" key="16">
    <source>
        <dbReference type="Proteomes" id="UP001307889"/>
    </source>
</evidence>
<evidence type="ECO:0000256" key="1">
    <source>
        <dbReference type="ARBA" id="ARBA00004127"/>
    </source>
</evidence>
<evidence type="ECO:0000256" key="5">
    <source>
        <dbReference type="ARBA" id="ARBA00023065"/>
    </source>
</evidence>
<keyword evidence="8" id="KW-0407">Ion channel</keyword>
<protein>
    <submittedName>
        <fullName evidence="15">Inositol 1,4,5-trisphosphate</fullName>
    </submittedName>
</protein>
<feature type="domain" description="RIH" evidence="13">
    <location>
        <begin position="270"/>
        <end position="420"/>
    </location>
</feature>
<evidence type="ECO:0000256" key="4">
    <source>
        <dbReference type="ARBA" id="ARBA00022989"/>
    </source>
</evidence>
<dbReference type="InterPro" id="IPR000699">
    <property type="entry name" value="RIH_dom"/>
</dbReference>
<proteinExistence type="predicted"/>
<keyword evidence="6 11" id="KW-0472">Membrane</keyword>
<evidence type="ECO:0000313" key="15">
    <source>
        <dbReference type="EMBL" id="BES89782.1"/>
    </source>
</evidence>
<dbReference type="Pfam" id="PF00520">
    <property type="entry name" value="Ion_trans"/>
    <property type="match status" value="1"/>
</dbReference>
<dbReference type="Pfam" id="PF08454">
    <property type="entry name" value="RIH_assoc"/>
    <property type="match status" value="1"/>
</dbReference>
<evidence type="ECO:0000256" key="2">
    <source>
        <dbReference type="ARBA" id="ARBA00022448"/>
    </source>
</evidence>
<dbReference type="PANTHER" id="PTHR45816">
    <property type="entry name" value="MIR DOMAIN-CONTAINING PROTEIN"/>
    <property type="match status" value="1"/>
</dbReference>
<keyword evidence="16" id="KW-1185">Reference proteome</keyword>
<accession>A0ABN7AHF9</accession>
<dbReference type="EMBL" id="AP028910">
    <property type="protein sequence ID" value="BES89782.1"/>
    <property type="molecule type" value="Genomic_DNA"/>
</dbReference>
<evidence type="ECO:0000256" key="11">
    <source>
        <dbReference type="SAM" id="Phobius"/>
    </source>
</evidence>
<name>A0ABN7AHF9_9HEMI</name>
<evidence type="ECO:0000259" key="12">
    <source>
        <dbReference type="Pfam" id="PF00520"/>
    </source>
</evidence>
<feature type="region of interest" description="Disordered" evidence="10">
    <location>
        <begin position="914"/>
        <end position="933"/>
    </location>
</feature>
<dbReference type="InterPro" id="IPR005821">
    <property type="entry name" value="Ion_trans_dom"/>
</dbReference>
<evidence type="ECO:0000256" key="8">
    <source>
        <dbReference type="ARBA" id="ARBA00023303"/>
    </source>
</evidence>
<keyword evidence="9" id="KW-0175">Coiled coil</keyword>
<evidence type="ECO:0000259" key="13">
    <source>
        <dbReference type="Pfam" id="PF01365"/>
    </source>
</evidence>
<dbReference type="Pfam" id="PF01365">
    <property type="entry name" value="RYDR_ITPR"/>
    <property type="match status" value="1"/>
</dbReference>
<dbReference type="SUPFAM" id="SSF100909">
    <property type="entry name" value="IP3 receptor type 1 binding core, domain 2"/>
    <property type="match status" value="1"/>
</dbReference>
<keyword evidence="7" id="KW-1071">Ligand-gated ion channel</keyword>
<dbReference type="PANTHER" id="PTHR45816:SF4">
    <property type="entry name" value="RYR_IP3R HOMOLOGY ASSOCIATED DOMAIN-CONTAINING PROTEIN"/>
    <property type="match status" value="1"/>
</dbReference>
<dbReference type="InterPro" id="IPR013662">
    <property type="entry name" value="RIH_assoc-dom"/>
</dbReference>
<feature type="transmembrane region" description="Helical" evidence="11">
    <location>
        <begin position="1358"/>
        <end position="1378"/>
    </location>
</feature>
<reference evidence="15 16" key="1">
    <citation type="submission" date="2023-09" db="EMBL/GenBank/DDBJ databases">
        <title>Nesidiocoris tenuis whole genome shotgun sequence.</title>
        <authorList>
            <person name="Shibata T."/>
            <person name="Shimoda M."/>
            <person name="Kobayashi T."/>
            <person name="Uehara T."/>
        </authorList>
    </citation>
    <scope>NUCLEOTIDE SEQUENCE [LARGE SCALE GENOMIC DNA]</scope>
    <source>
        <strain evidence="15 16">Japan</strain>
    </source>
</reference>
<gene>
    <name evidence="15" type="ORF">NTJ_02583</name>
</gene>
<dbReference type="InterPro" id="IPR035910">
    <property type="entry name" value="RyR/IP3R_RIH_dom_sf"/>
</dbReference>
<feature type="domain" description="Ion transport" evidence="12">
    <location>
        <begin position="1419"/>
        <end position="1650"/>
    </location>
</feature>
<feature type="region of interest" description="Disordered" evidence="10">
    <location>
        <begin position="206"/>
        <end position="241"/>
    </location>
</feature>
<comment type="subcellular location">
    <subcellularLocation>
        <location evidence="1">Endomembrane system</location>
        <topology evidence="1">Multi-pass membrane protein</topology>
    </subcellularLocation>
</comment>
<evidence type="ECO:0000256" key="3">
    <source>
        <dbReference type="ARBA" id="ARBA00022692"/>
    </source>
</evidence>
<feature type="domain" description="RyR/IP3R Homology associated" evidence="14">
    <location>
        <begin position="1005"/>
        <end position="1113"/>
    </location>
</feature>
<organism evidence="15 16">
    <name type="scientific">Nesidiocoris tenuis</name>
    <dbReference type="NCBI Taxonomy" id="355587"/>
    <lineage>
        <taxon>Eukaryota</taxon>
        <taxon>Metazoa</taxon>
        <taxon>Ecdysozoa</taxon>
        <taxon>Arthropoda</taxon>
        <taxon>Hexapoda</taxon>
        <taxon>Insecta</taxon>
        <taxon>Pterygota</taxon>
        <taxon>Neoptera</taxon>
        <taxon>Paraneoptera</taxon>
        <taxon>Hemiptera</taxon>
        <taxon>Heteroptera</taxon>
        <taxon>Panheteroptera</taxon>
        <taxon>Cimicomorpha</taxon>
        <taxon>Miridae</taxon>
        <taxon>Dicyphina</taxon>
        <taxon>Nesidiocoris</taxon>
    </lineage>
</organism>
<feature type="transmembrane region" description="Helical" evidence="11">
    <location>
        <begin position="1448"/>
        <end position="1471"/>
    </location>
</feature>
<feature type="compositionally biased region" description="Basic and acidic residues" evidence="10">
    <location>
        <begin position="915"/>
        <end position="930"/>
    </location>
</feature>
<dbReference type="Gene3D" id="1.10.287.70">
    <property type="match status" value="1"/>
</dbReference>
<keyword evidence="5" id="KW-0406">Ion transport</keyword>
<keyword evidence="4 11" id="KW-1133">Transmembrane helix</keyword>
<feature type="transmembrane region" description="Helical" evidence="11">
    <location>
        <begin position="1621"/>
        <end position="1644"/>
    </location>
</feature>
<keyword evidence="2" id="KW-0813">Transport</keyword>
<evidence type="ECO:0000256" key="6">
    <source>
        <dbReference type="ARBA" id="ARBA00023136"/>
    </source>
</evidence>
<keyword evidence="3 11" id="KW-0812">Transmembrane</keyword>
<feature type="coiled-coil region" evidence="9">
    <location>
        <begin position="1745"/>
        <end position="1779"/>
    </location>
</feature>
<evidence type="ECO:0000256" key="10">
    <source>
        <dbReference type="SAM" id="MobiDB-lite"/>
    </source>
</evidence>
<dbReference type="Proteomes" id="UP001307889">
    <property type="component" value="Chromosome 2"/>
</dbReference>
<dbReference type="InterPro" id="IPR015925">
    <property type="entry name" value="Ryanodine_IP3_receptor"/>
</dbReference>
<evidence type="ECO:0000256" key="7">
    <source>
        <dbReference type="ARBA" id="ARBA00023286"/>
    </source>
</evidence>
<sequence>MGAVVTGLTLATGISRSCAISGPTQAKSSPQNKKEYPLVMDTKLKIIEILQFILDVRLDYRISCLLSIFKCEFDSSEKPLMDAVPIAQKPIDLEAIGTQAEGIFGHSGECEALDLDGHGGRTFLRVLLHLTMHDYPPLVSGALHLLFRHFSQRQEVLQAFKQVQLLVSDSDVESYKQIKSDLDVLRQSVEKSELWVYKCKTDDGVTKSREKDEDEDVSSSHGSKSKAMLGNAGKQNSTTDMDPMLHSDQVKEYKKIQLILQRMNALCVTATGKPRKHEQRLLRNVGVHTVVLDLLQVPYDEKEDVRMNNLISLAHQFLQNFCLGNQQNQVLLHKQLDLFLNPGMIQEAETVCAIFRDNYTLCNEVNEKVIQHFIHCIETHGRHVQYLKFFQTIVKAENQFIRKCQDMAMQELVNAGEDVLVFYNDKASFNQFVSMMLSERHRMEESSPLRYHIELVKLLACCTMGKNVYTEIKCHSLLPLDDIVSMVSHSDCIPEVKEAYINFLNHCYIDTEVEMKEIYASNHIWCLFEKSFIVDMGVVANSPHDRRHVDTAMENYVTSTLMTIITTFFSSPFSDQSTIIQSRQPIFVQLLHSAFRVSQCSWLNPSQRFNVENCIRTLAEVAKNRSIAIPSDLESQVAAMFTKSNLLSRQTSKWLQATKTPKIERSQSQLMKLDRSIIEGLQDIVLLLEDQLKPLVQAELSMLVDILYSPELLFPSGTEARKRCENGGFIRRLIKHTEKLLEEKEEKLCVKVLRTLREMMAIDLEYGEKGEVLRGNLLTRYFGRQPGLKKDGPPIEISIPTQPSSITHGPGGKLISRAGRTLHDVQCHLDREGTSDLVVELVIKSVHSPSIFVEAVELGIALLEGGNPIIQKSMYNKLLGGDLSQAFFKVFYDKMRDSQQEIKSTVTVNTSDLAAKAHEDKEHSKDVEKLNKRKGKSNGMVITEEIRDELNQAAVATAQVFLGTRAMAPGDEGSAVVVGSGSALEDILAEKLERSKDRDDHHLSEKVLVMQPILRFLQLLCENHNRYLQNTLRHQNNKTNYNLVSETLMFLDCICGSTTGGLGLLGLYINEYNVSLINQTLETLTEYCQGPCHDNQNCIATHESNGLDIITALILNDINPLGKTRMDLVLELKNNASKLLLAIMESRGDSENAERILYNMNPKQLVDVACRAFHQESIEDSLDSDDNGTDVDEGVTPKEVGHNIYILCHQLAQHNKDLAELLKPLDVNIDPKVNQALEYYASHTAQIEIVRHDRTLEQIVFPIPEICEYITHETKTRVLNTAERDDQGSKVSDFFEKSEDMFSEMKWQKKLRGQPALFWVSSYMSLWSNVLFNCAVLINLIVAFFYPFTDNVPKLGAHLSGLIWAVMLISAAIVITLPRESGIRTLVASTILRMIFSAGPEPTLLLLGTLTVFLKGIHLISKMGNQGTFSKNVKQIISDVEILYHLSYVMFCILGLCMHPFFYSVLLLDVVYREETLLNVIRSVTRNGRSIILTAVLALILVYMFSIIGYMFFKDDFLVHVDAELSINGIEEQLDPSCPADEECQFKSGADRYSQLRSTALMDDMSQGFDGDIKERACDSLLMCIVTTLNQGLRNGGGIGDILRAPSSHEPLFVARVVYDLLFFFVVIIIVLNLIFGVIIDTFADLRSEKQQKELILKNTCFICGLNRSAFDNKTVSFEEHIKCEHNMWHYLYFIVLVKVKDPTEFTGPESYVYAMIKDRNLDWFPRLRAMSLSADESEGETIELRSLQAQLEGTQQLVKTLSQQLSQLKDQMTEQRKQKQRIGLLNSTSTYLHQRGADFSDTLIFK</sequence>
<feature type="transmembrane region" description="Helical" evidence="11">
    <location>
        <begin position="1491"/>
        <end position="1513"/>
    </location>
</feature>
<evidence type="ECO:0000256" key="9">
    <source>
        <dbReference type="SAM" id="Coils"/>
    </source>
</evidence>
<feature type="transmembrane region" description="Helical" evidence="11">
    <location>
        <begin position="1390"/>
        <end position="1414"/>
    </location>
</feature>